<feature type="domain" description="PPPDE" evidence="5">
    <location>
        <begin position="15"/>
        <end position="154"/>
    </location>
</feature>
<name>A0A9Q1QL14_9CARY</name>
<dbReference type="AlphaFoldDB" id="A0A9Q1QL14"/>
<dbReference type="GO" id="GO:0016579">
    <property type="term" value="P:protein deubiquitination"/>
    <property type="evidence" value="ECO:0007669"/>
    <property type="project" value="TreeGrafter"/>
</dbReference>
<organism evidence="6 7">
    <name type="scientific">Carnegiea gigantea</name>
    <dbReference type="NCBI Taxonomy" id="171969"/>
    <lineage>
        <taxon>Eukaryota</taxon>
        <taxon>Viridiplantae</taxon>
        <taxon>Streptophyta</taxon>
        <taxon>Embryophyta</taxon>
        <taxon>Tracheophyta</taxon>
        <taxon>Spermatophyta</taxon>
        <taxon>Magnoliopsida</taxon>
        <taxon>eudicotyledons</taxon>
        <taxon>Gunneridae</taxon>
        <taxon>Pentapetalae</taxon>
        <taxon>Caryophyllales</taxon>
        <taxon>Cactineae</taxon>
        <taxon>Cactaceae</taxon>
        <taxon>Cactoideae</taxon>
        <taxon>Echinocereeae</taxon>
        <taxon>Carnegiea</taxon>
    </lineage>
</organism>
<accession>A0A9Q1QL14</accession>
<keyword evidence="2" id="KW-0645">Protease</keyword>
<feature type="compositionally biased region" description="Basic and acidic residues" evidence="4">
    <location>
        <begin position="165"/>
        <end position="175"/>
    </location>
</feature>
<dbReference type="EMBL" id="JAKOGI010000052">
    <property type="protein sequence ID" value="KAJ8446548.1"/>
    <property type="molecule type" value="Genomic_DNA"/>
</dbReference>
<proteinExistence type="inferred from homology"/>
<dbReference type="InterPro" id="IPR008580">
    <property type="entry name" value="PPPDE_dom"/>
</dbReference>
<evidence type="ECO:0000313" key="7">
    <source>
        <dbReference type="Proteomes" id="UP001153076"/>
    </source>
</evidence>
<dbReference type="GO" id="GO:0101005">
    <property type="term" value="F:deubiquitinase activity"/>
    <property type="evidence" value="ECO:0007669"/>
    <property type="project" value="TreeGrafter"/>
</dbReference>
<dbReference type="PANTHER" id="PTHR12378:SF52">
    <property type="entry name" value="F23A5.4 PROTEIN"/>
    <property type="match status" value="1"/>
</dbReference>
<sequence length="241" mass="26337">MFCRRSSCVDVAGSVPVFLNVYDITPVNDYAYWLGLGAHHSGVEVHGVEYAYGAHEYSSTGIFEGEPKQCEGEGFRFRKAILIGWTELGPREVRKVMEELAVEYKGNAYNLITKNCNHFSNDACTLLTANPIPSWVNRLARIGLLCNCVIPAKITMAKIRHHKKEEKGTKEDKKVGSKSNKNRSKQLSKSPNSSTSSSSSSSDVGSTTATASKSSRRRPTDTLSSPLIQASPRPSTSSSNS</sequence>
<keyword evidence="3" id="KW-0378">Hydrolase</keyword>
<evidence type="ECO:0000256" key="1">
    <source>
        <dbReference type="ARBA" id="ARBA00008140"/>
    </source>
</evidence>
<feature type="compositionally biased region" description="Low complexity" evidence="4">
    <location>
        <begin position="231"/>
        <end position="241"/>
    </location>
</feature>
<dbReference type="Gene3D" id="3.90.1720.30">
    <property type="entry name" value="PPPDE domains"/>
    <property type="match status" value="1"/>
</dbReference>
<dbReference type="SMART" id="SM01179">
    <property type="entry name" value="DUF862"/>
    <property type="match status" value="1"/>
</dbReference>
<reference evidence="6" key="1">
    <citation type="submission" date="2022-04" db="EMBL/GenBank/DDBJ databases">
        <title>Carnegiea gigantea Genome sequencing and assembly v2.</title>
        <authorList>
            <person name="Copetti D."/>
            <person name="Sanderson M.J."/>
            <person name="Burquez A."/>
            <person name="Wojciechowski M.F."/>
        </authorList>
    </citation>
    <scope>NUCLEOTIDE SEQUENCE</scope>
    <source>
        <strain evidence="6">SGP5-SGP5p</strain>
        <tissue evidence="6">Aerial part</tissue>
    </source>
</reference>
<dbReference type="OrthoDB" id="412286at2759"/>
<dbReference type="PROSITE" id="PS51858">
    <property type="entry name" value="PPPDE"/>
    <property type="match status" value="1"/>
</dbReference>
<dbReference type="Pfam" id="PF05903">
    <property type="entry name" value="Peptidase_C97"/>
    <property type="match status" value="1"/>
</dbReference>
<gene>
    <name evidence="6" type="ORF">Cgig2_019701</name>
</gene>
<evidence type="ECO:0000256" key="2">
    <source>
        <dbReference type="ARBA" id="ARBA00022670"/>
    </source>
</evidence>
<keyword evidence="7" id="KW-1185">Reference proteome</keyword>
<evidence type="ECO:0000259" key="5">
    <source>
        <dbReference type="PROSITE" id="PS51858"/>
    </source>
</evidence>
<evidence type="ECO:0000313" key="6">
    <source>
        <dbReference type="EMBL" id="KAJ8446548.1"/>
    </source>
</evidence>
<dbReference type="Proteomes" id="UP001153076">
    <property type="component" value="Unassembled WGS sequence"/>
</dbReference>
<feature type="region of interest" description="Disordered" evidence="4">
    <location>
        <begin position="161"/>
        <end position="241"/>
    </location>
</feature>
<evidence type="ECO:0000256" key="4">
    <source>
        <dbReference type="SAM" id="MobiDB-lite"/>
    </source>
</evidence>
<dbReference type="PANTHER" id="PTHR12378">
    <property type="entry name" value="DESUMOYLATING ISOPEPTIDASE"/>
    <property type="match status" value="1"/>
</dbReference>
<dbReference type="InterPro" id="IPR042266">
    <property type="entry name" value="PPPDE_sf"/>
</dbReference>
<dbReference type="GO" id="GO:0006508">
    <property type="term" value="P:proteolysis"/>
    <property type="evidence" value="ECO:0007669"/>
    <property type="project" value="UniProtKB-KW"/>
</dbReference>
<evidence type="ECO:0000256" key="3">
    <source>
        <dbReference type="ARBA" id="ARBA00022801"/>
    </source>
</evidence>
<comment type="caution">
    <text evidence="6">The sequence shown here is derived from an EMBL/GenBank/DDBJ whole genome shotgun (WGS) entry which is preliminary data.</text>
</comment>
<comment type="similarity">
    <text evidence="1">Belongs to the DeSI family.</text>
</comment>
<protein>
    <recommendedName>
        <fullName evidence="5">PPPDE domain-containing protein</fullName>
    </recommendedName>
</protein>
<feature type="compositionally biased region" description="Low complexity" evidence="4">
    <location>
        <begin position="187"/>
        <end position="213"/>
    </location>
</feature>